<sequence>IAARLEARGCRNVQLYLLDSFYRQATAELALDQLLPVLGIEGEAATRAMAAGQAERRLSEGSLSRRLQTTKVTLFKATERNPQLPEAVTAPLL</sequence>
<gene>
    <name evidence="1" type="ORF">RF091_20020</name>
</gene>
<organism evidence="1 2">
    <name type="scientific">Serratia marcescens</name>
    <dbReference type="NCBI Taxonomy" id="615"/>
    <lineage>
        <taxon>Bacteria</taxon>
        <taxon>Pseudomonadati</taxon>
        <taxon>Pseudomonadota</taxon>
        <taxon>Gammaproteobacteria</taxon>
        <taxon>Enterobacterales</taxon>
        <taxon>Yersiniaceae</taxon>
        <taxon>Serratia</taxon>
    </lineage>
</organism>
<evidence type="ECO:0000313" key="2">
    <source>
        <dbReference type="Proteomes" id="UP001234811"/>
    </source>
</evidence>
<dbReference type="AlphaFoldDB" id="A0ABD5BME2"/>
<name>A0ABD5BME2_SERMA</name>
<protein>
    <submittedName>
        <fullName evidence="1">Uncharacterized protein</fullName>
    </submittedName>
</protein>
<evidence type="ECO:0000313" key="1">
    <source>
        <dbReference type="EMBL" id="MDQ9557783.1"/>
    </source>
</evidence>
<dbReference type="Proteomes" id="UP001234811">
    <property type="component" value="Unassembled WGS sequence"/>
</dbReference>
<feature type="non-terminal residue" evidence="1">
    <location>
        <position position="93"/>
    </location>
</feature>
<dbReference type="RefSeq" id="WP_309213247.1">
    <property type="nucleotide sequence ID" value="NZ_JAVIPQ010000375.1"/>
</dbReference>
<comment type="caution">
    <text evidence="1">The sequence shown here is derived from an EMBL/GenBank/DDBJ whole genome shotgun (WGS) entry which is preliminary data.</text>
</comment>
<reference evidence="1 2" key="1">
    <citation type="submission" date="2023-07" db="EMBL/GenBank/DDBJ databases">
        <title>Pathogens genome sequencing project 196.</title>
        <authorList>
            <person name="Cao X."/>
        </authorList>
    </citation>
    <scope>NUCLEOTIDE SEQUENCE [LARGE SCALE GENOMIC DNA]</scope>
    <source>
        <strain evidence="1 2">SM41</strain>
    </source>
</reference>
<dbReference type="EMBL" id="JAVIPQ010000375">
    <property type="protein sequence ID" value="MDQ9557783.1"/>
    <property type="molecule type" value="Genomic_DNA"/>
</dbReference>
<proteinExistence type="predicted"/>
<accession>A0ABD5BME2</accession>
<feature type="non-terminal residue" evidence="1">
    <location>
        <position position="1"/>
    </location>
</feature>